<evidence type="ECO:0000256" key="7">
    <source>
        <dbReference type="ARBA" id="ARBA00022984"/>
    </source>
</evidence>
<dbReference type="InterPro" id="IPR035911">
    <property type="entry name" value="MurE/MurF_N"/>
</dbReference>
<evidence type="ECO:0000256" key="6">
    <source>
        <dbReference type="ARBA" id="ARBA00022960"/>
    </source>
</evidence>
<dbReference type="HAMAP" id="MF_02019">
    <property type="entry name" value="MurF"/>
    <property type="match status" value="1"/>
</dbReference>
<dbReference type="InterPro" id="IPR005863">
    <property type="entry name" value="UDP-N-AcMur_synth"/>
</dbReference>
<dbReference type="InterPro" id="IPR004101">
    <property type="entry name" value="Mur_ligase_C"/>
</dbReference>
<dbReference type="InterPro" id="IPR036565">
    <property type="entry name" value="Mur-like_cat_sf"/>
</dbReference>
<keyword evidence="7 10" id="KW-0573">Peptidoglycan synthesis</keyword>
<keyword evidence="6 10" id="KW-0133">Cell shape</keyword>
<dbReference type="SUPFAM" id="SSF53623">
    <property type="entry name" value="MurD-like peptide ligases, catalytic domain"/>
    <property type="match status" value="1"/>
</dbReference>
<dbReference type="Pfam" id="PF01225">
    <property type="entry name" value="Mur_ligase"/>
    <property type="match status" value="1"/>
</dbReference>
<dbReference type="InterPro" id="IPR013221">
    <property type="entry name" value="Mur_ligase_cen"/>
</dbReference>
<evidence type="ECO:0000259" key="13">
    <source>
        <dbReference type="Pfam" id="PF01225"/>
    </source>
</evidence>
<dbReference type="RefSeq" id="WP_189333185.1">
    <property type="nucleotide sequence ID" value="NZ_AP023356.1"/>
</dbReference>
<dbReference type="NCBIfam" id="TIGR01143">
    <property type="entry name" value="murF"/>
    <property type="match status" value="1"/>
</dbReference>
<dbReference type="Gene3D" id="3.40.1390.10">
    <property type="entry name" value="MurE/MurF, N-terminal domain"/>
    <property type="match status" value="1"/>
</dbReference>
<dbReference type="InterPro" id="IPR036615">
    <property type="entry name" value="Mur_ligase_C_dom_sf"/>
</dbReference>
<evidence type="ECO:0000259" key="15">
    <source>
        <dbReference type="Pfam" id="PF08245"/>
    </source>
</evidence>
<keyword evidence="3 10" id="KW-0132">Cell division</keyword>
<comment type="function">
    <text evidence="10 11">Involved in cell wall formation. Catalyzes the final step in the synthesis of UDP-N-acetylmuramoyl-pentapeptide, the precursor of murein.</text>
</comment>
<feature type="domain" description="Mur ligase C-terminal" evidence="14">
    <location>
        <begin position="317"/>
        <end position="441"/>
    </location>
</feature>
<evidence type="ECO:0000256" key="8">
    <source>
        <dbReference type="ARBA" id="ARBA00023306"/>
    </source>
</evidence>
<comment type="similarity">
    <text evidence="10">Belongs to the MurCDEF family. MurF subfamily.</text>
</comment>
<evidence type="ECO:0000256" key="12">
    <source>
        <dbReference type="SAM" id="MobiDB-lite"/>
    </source>
</evidence>
<keyword evidence="17" id="KW-1185">Reference proteome</keyword>
<dbReference type="InterPro" id="IPR051046">
    <property type="entry name" value="MurCDEF_CellWall_CoF430Synth"/>
</dbReference>
<keyword evidence="1 10" id="KW-0963">Cytoplasm</keyword>
<dbReference type="PANTHER" id="PTHR43024:SF1">
    <property type="entry name" value="UDP-N-ACETYLMURAMOYL-TRIPEPTIDE--D-ALANYL-D-ALANINE LIGASE"/>
    <property type="match status" value="1"/>
</dbReference>
<dbReference type="InterPro" id="IPR000713">
    <property type="entry name" value="Mur_ligase_N"/>
</dbReference>
<dbReference type="PANTHER" id="PTHR43024">
    <property type="entry name" value="UDP-N-ACETYLMURAMOYL-TRIPEPTIDE--D-ALANYL-D-ALANINE LIGASE"/>
    <property type="match status" value="1"/>
</dbReference>
<evidence type="ECO:0000256" key="3">
    <source>
        <dbReference type="ARBA" id="ARBA00022618"/>
    </source>
</evidence>
<feature type="domain" description="Mur ligase N-terminal catalytic" evidence="13">
    <location>
        <begin position="31"/>
        <end position="82"/>
    </location>
</feature>
<protein>
    <recommendedName>
        <fullName evidence="10 11">UDP-N-acetylmuramoyl-tripeptide--D-alanyl-D-alanine ligase</fullName>
        <ecNumber evidence="10 11">6.3.2.10</ecNumber>
    </recommendedName>
    <alternativeName>
        <fullName evidence="10">D-alanyl-D-alanine-adding enzyme</fullName>
    </alternativeName>
</protein>
<evidence type="ECO:0000256" key="4">
    <source>
        <dbReference type="ARBA" id="ARBA00022741"/>
    </source>
</evidence>
<evidence type="ECO:0000313" key="16">
    <source>
        <dbReference type="EMBL" id="BCJ41709.1"/>
    </source>
</evidence>
<dbReference type="EC" id="6.3.2.10" evidence="10 11"/>
<comment type="pathway">
    <text evidence="10 11">Cell wall biogenesis; peptidoglycan biosynthesis.</text>
</comment>
<keyword evidence="9 10" id="KW-0961">Cell wall biogenesis/degradation</keyword>
<dbReference type="GO" id="GO:0016874">
    <property type="term" value="F:ligase activity"/>
    <property type="evidence" value="ECO:0007669"/>
    <property type="project" value="UniProtKB-KW"/>
</dbReference>
<keyword evidence="8 10" id="KW-0131">Cell cycle</keyword>
<evidence type="ECO:0000256" key="1">
    <source>
        <dbReference type="ARBA" id="ARBA00022490"/>
    </source>
</evidence>
<evidence type="ECO:0000313" key="17">
    <source>
        <dbReference type="Proteomes" id="UP000676967"/>
    </source>
</evidence>
<evidence type="ECO:0000256" key="10">
    <source>
        <dbReference type="HAMAP-Rule" id="MF_02019"/>
    </source>
</evidence>
<accession>A0ABM7LR33</accession>
<keyword evidence="5 10" id="KW-0067">ATP-binding</keyword>
<dbReference type="Pfam" id="PF08245">
    <property type="entry name" value="Mur_ligase_M"/>
    <property type="match status" value="1"/>
</dbReference>
<dbReference type="Proteomes" id="UP000676967">
    <property type="component" value="Chromosome"/>
</dbReference>
<dbReference type="EMBL" id="AP023356">
    <property type="protein sequence ID" value="BCJ41709.1"/>
    <property type="molecule type" value="Genomic_DNA"/>
</dbReference>
<dbReference type="Gene3D" id="3.90.190.20">
    <property type="entry name" value="Mur ligase, C-terminal domain"/>
    <property type="match status" value="1"/>
</dbReference>
<keyword evidence="4 10" id="KW-0547">Nucleotide-binding</keyword>
<name>A0ABM7LR33_9ACTN</name>
<evidence type="ECO:0000259" key="14">
    <source>
        <dbReference type="Pfam" id="PF02875"/>
    </source>
</evidence>
<dbReference type="Gene3D" id="3.40.1190.10">
    <property type="entry name" value="Mur-like, catalytic domain"/>
    <property type="match status" value="1"/>
</dbReference>
<dbReference type="SUPFAM" id="SSF53244">
    <property type="entry name" value="MurD-like peptide ligases, peptide-binding domain"/>
    <property type="match status" value="1"/>
</dbReference>
<dbReference type="SUPFAM" id="SSF63418">
    <property type="entry name" value="MurE/MurF N-terminal domain"/>
    <property type="match status" value="1"/>
</dbReference>
<keyword evidence="2 10" id="KW-0436">Ligase</keyword>
<evidence type="ECO:0000256" key="9">
    <source>
        <dbReference type="ARBA" id="ARBA00023316"/>
    </source>
</evidence>
<comment type="subcellular location">
    <subcellularLocation>
        <location evidence="10 11">Cytoplasm</location>
    </subcellularLocation>
</comment>
<feature type="region of interest" description="Disordered" evidence="12">
    <location>
        <begin position="128"/>
        <end position="147"/>
    </location>
</feature>
<evidence type="ECO:0000256" key="2">
    <source>
        <dbReference type="ARBA" id="ARBA00022598"/>
    </source>
</evidence>
<comment type="catalytic activity">
    <reaction evidence="10 11">
        <text>D-alanyl-D-alanine + UDP-N-acetyl-alpha-D-muramoyl-L-alanyl-gamma-D-glutamyl-meso-2,6-diaminopimelate + ATP = UDP-N-acetyl-alpha-D-muramoyl-L-alanyl-gamma-D-glutamyl-meso-2,6-diaminopimeloyl-D-alanyl-D-alanine + ADP + phosphate + H(+)</text>
        <dbReference type="Rhea" id="RHEA:28374"/>
        <dbReference type="ChEBI" id="CHEBI:15378"/>
        <dbReference type="ChEBI" id="CHEBI:30616"/>
        <dbReference type="ChEBI" id="CHEBI:43474"/>
        <dbReference type="ChEBI" id="CHEBI:57822"/>
        <dbReference type="ChEBI" id="CHEBI:61386"/>
        <dbReference type="ChEBI" id="CHEBI:83905"/>
        <dbReference type="ChEBI" id="CHEBI:456216"/>
        <dbReference type="EC" id="6.3.2.10"/>
    </reaction>
</comment>
<gene>
    <name evidence="16" type="primary">murF_1</name>
    <name evidence="10" type="synonym">murF</name>
    <name evidence="16" type="ORF">Aiant_23660</name>
</gene>
<evidence type="ECO:0000256" key="5">
    <source>
        <dbReference type="ARBA" id="ARBA00022840"/>
    </source>
</evidence>
<sequence>MLPLTIAEIAAAVGGVIDNADPEAQVTGLCTFDSRTVEQGSLYAALPGARVDGHDFAEQAIRSGATVVLAARPVGVPAIVVSDVLAAYGRLATAIAERIPGLGVVAVTGSVGKTTTKDLLGQLLSALGPTTAPPGNRNSESGMPENVSRLTPESRFLVLEMGARHVGDIAYLTSLVRPQVGIVLNVGSAHLGEFGSRENIAKAKGEIIESLPADGRAVINADDPLVSAMASRTVANVVTFGLAPEATVRGESIVVDEFGRASFTLQAPQGSARVSLRLHGEHLVSNALAAAAAVLHFTDDVALVARVLSSAEPVSGGRMAVSEAPDGITVINDAYNASPVSMIAALKTLKTLAKGRRSVAVLGQMNELGETSSADHAGVGEEVGRIGVDLLVTVGNDDAAQLGETAAQQGINALHVPDRESARELLRDTLIPGDVVLLKGSNGVGLMALGSELAAGLKA</sequence>
<proteinExistence type="inferred from homology"/>
<reference evidence="16 17" key="1">
    <citation type="submission" date="2020-08" db="EMBL/GenBank/DDBJ databases">
        <title>Whole genome shotgun sequence of Actinoplanes ianthinogenes NBRC 13996.</title>
        <authorList>
            <person name="Komaki H."/>
            <person name="Tamura T."/>
        </authorList>
    </citation>
    <scope>NUCLEOTIDE SEQUENCE [LARGE SCALE GENOMIC DNA]</scope>
    <source>
        <strain evidence="16 17">NBRC 13996</strain>
    </source>
</reference>
<organism evidence="16 17">
    <name type="scientific">Actinoplanes ianthinogenes</name>
    <dbReference type="NCBI Taxonomy" id="122358"/>
    <lineage>
        <taxon>Bacteria</taxon>
        <taxon>Bacillati</taxon>
        <taxon>Actinomycetota</taxon>
        <taxon>Actinomycetes</taxon>
        <taxon>Micromonosporales</taxon>
        <taxon>Micromonosporaceae</taxon>
        <taxon>Actinoplanes</taxon>
    </lineage>
</organism>
<feature type="domain" description="Mur ligase central" evidence="15">
    <location>
        <begin position="107"/>
        <end position="294"/>
    </location>
</feature>
<feature type="binding site" evidence="10">
    <location>
        <begin position="109"/>
        <end position="115"/>
    </location>
    <ligand>
        <name>ATP</name>
        <dbReference type="ChEBI" id="CHEBI:30616"/>
    </ligand>
</feature>
<dbReference type="Pfam" id="PF02875">
    <property type="entry name" value="Mur_ligase_C"/>
    <property type="match status" value="1"/>
</dbReference>
<evidence type="ECO:0000256" key="11">
    <source>
        <dbReference type="RuleBase" id="RU004136"/>
    </source>
</evidence>